<proteinExistence type="predicted"/>
<evidence type="ECO:0000259" key="1">
    <source>
        <dbReference type="Pfam" id="PF13302"/>
    </source>
</evidence>
<evidence type="ECO:0000313" key="2">
    <source>
        <dbReference type="EMBL" id="MDJ1170093.1"/>
    </source>
</evidence>
<gene>
    <name evidence="2" type="ORF">PMG71_11700</name>
</gene>
<sequence length="243" mass="27713">MDLKSLILHQGRSLTLRRTQPSDAPLLFEKMYSRYEFMRLVRLNDLADSVEEVRERLIERSRSSPAQTGYLECLIIHKTHGAIGIIAAACYSPLHRKAELLVGIFEQEHRSISNGTEACLLMMDLVFNTYNLHRLYAYSYGYNHPAHAALTAGGFQLEGIMKEDLYDPVSKEYVDMHIFGMNQTQMRQHSRLARLSKRLIGRDITQPLTAPLPPPDLSKIPECERLRTAPTWVKSGALIPHPN</sequence>
<dbReference type="InterPro" id="IPR000182">
    <property type="entry name" value="GNAT_dom"/>
</dbReference>
<dbReference type="PANTHER" id="PTHR43441">
    <property type="entry name" value="RIBOSOMAL-PROTEIN-SERINE ACETYLTRANSFERASE"/>
    <property type="match status" value="1"/>
</dbReference>
<dbReference type="InterPro" id="IPR016181">
    <property type="entry name" value="Acyl_CoA_acyltransferase"/>
</dbReference>
<reference evidence="2 3" key="1">
    <citation type="submission" date="2023-01" db="EMBL/GenBank/DDBJ databases">
        <title>Novel diversity within Roseofilum (Cyanobacteria; Desertifilaceae) from marine benthic mats with descriptions of four novel species.</title>
        <authorList>
            <person name="Wang Y."/>
            <person name="Berthold D.E."/>
            <person name="Hu J."/>
            <person name="Lefler F.W."/>
            <person name="Laughinghouse H.D. IV."/>
        </authorList>
    </citation>
    <scope>NUCLEOTIDE SEQUENCE [LARGE SCALE GENOMIC DNA]</scope>
    <source>
        <strain evidence="2 3">BLCC-M154</strain>
    </source>
</reference>
<keyword evidence="3" id="KW-1185">Reference proteome</keyword>
<dbReference type="Pfam" id="PF13302">
    <property type="entry name" value="Acetyltransf_3"/>
    <property type="match status" value="1"/>
</dbReference>
<evidence type="ECO:0000313" key="3">
    <source>
        <dbReference type="Proteomes" id="UP001235303"/>
    </source>
</evidence>
<dbReference type="RefSeq" id="WP_283753850.1">
    <property type="nucleotide sequence ID" value="NZ_JAQOSP010000080.1"/>
</dbReference>
<name>A0ABT7AVJ6_9CYAN</name>
<dbReference type="InterPro" id="IPR051908">
    <property type="entry name" value="Ribosomal_N-acetyltransferase"/>
</dbReference>
<dbReference type="SUPFAM" id="SSF55729">
    <property type="entry name" value="Acyl-CoA N-acyltransferases (Nat)"/>
    <property type="match status" value="1"/>
</dbReference>
<dbReference type="PANTHER" id="PTHR43441:SF11">
    <property type="entry name" value="RIBOSOMAL-PROTEIN-SERINE ACETYLTRANSFERASE"/>
    <property type="match status" value="1"/>
</dbReference>
<dbReference type="Gene3D" id="3.40.630.30">
    <property type="match status" value="1"/>
</dbReference>
<protein>
    <submittedName>
        <fullName evidence="2">GNAT family protein</fullName>
    </submittedName>
</protein>
<feature type="domain" description="N-acetyltransferase" evidence="1">
    <location>
        <begin position="14"/>
        <end position="156"/>
    </location>
</feature>
<comment type="caution">
    <text evidence="2">The sequence shown here is derived from an EMBL/GenBank/DDBJ whole genome shotgun (WGS) entry which is preliminary data.</text>
</comment>
<dbReference type="Proteomes" id="UP001235303">
    <property type="component" value="Unassembled WGS sequence"/>
</dbReference>
<dbReference type="EMBL" id="JAQOSP010000080">
    <property type="protein sequence ID" value="MDJ1170093.1"/>
    <property type="molecule type" value="Genomic_DNA"/>
</dbReference>
<accession>A0ABT7AVJ6</accession>
<organism evidence="2 3">
    <name type="scientific">Roseofilum acuticapitatum BLCC-M154</name>
    <dbReference type="NCBI Taxonomy" id="3022444"/>
    <lineage>
        <taxon>Bacteria</taxon>
        <taxon>Bacillati</taxon>
        <taxon>Cyanobacteriota</taxon>
        <taxon>Cyanophyceae</taxon>
        <taxon>Desertifilales</taxon>
        <taxon>Desertifilaceae</taxon>
        <taxon>Roseofilum</taxon>
        <taxon>Roseofilum acuticapitatum</taxon>
    </lineage>
</organism>